<dbReference type="GO" id="GO:0005874">
    <property type="term" value="C:microtubule"/>
    <property type="evidence" value="ECO:0007669"/>
    <property type="project" value="UniProtKB-KW"/>
</dbReference>
<feature type="domain" description="Gamma tubulin complex component protein N-terminal" evidence="9">
    <location>
        <begin position="30"/>
        <end position="337"/>
    </location>
</feature>
<evidence type="ECO:0000256" key="4">
    <source>
        <dbReference type="ARBA" id="ARBA00022701"/>
    </source>
</evidence>
<dbReference type="AlphaFoldDB" id="B0XUT9"/>
<comment type="subcellular location">
    <subcellularLocation>
        <location evidence="1 6">Cytoplasm</location>
        <location evidence="1 6">Cytoskeleton</location>
        <location evidence="1 6">Microtubule organizing center</location>
    </subcellularLocation>
</comment>
<dbReference type="Pfam" id="PF17681">
    <property type="entry name" value="GCP_N_terminal"/>
    <property type="match status" value="1"/>
</dbReference>
<keyword evidence="11" id="KW-1185">Reference proteome</keyword>
<dbReference type="GO" id="GO:0000922">
    <property type="term" value="C:spindle pole"/>
    <property type="evidence" value="ECO:0007669"/>
    <property type="project" value="InterPro"/>
</dbReference>
<dbReference type="HOGENOM" id="CLU_005595_0_0_1"/>
<feature type="region of interest" description="Disordered" evidence="7">
    <location>
        <begin position="607"/>
        <end position="645"/>
    </location>
</feature>
<dbReference type="OrthoDB" id="78652at2759"/>
<comment type="similarity">
    <text evidence="2 6">Belongs to the TUBGCP family.</text>
</comment>
<dbReference type="GO" id="GO:0051011">
    <property type="term" value="F:microtubule minus-end binding"/>
    <property type="evidence" value="ECO:0007669"/>
    <property type="project" value="TreeGrafter"/>
</dbReference>
<feature type="compositionally biased region" description="Low complexity" evidence="7">
    <location>
        <begin position="607"/>
        <end position="620"/>
    </location>
</feature>
<proteinExistence type="inferred from homology"/>
<sequence length="826" mass="91612">MCRYELLGRGLLYWQRRKSKADRKPSSGMLHEILLSLSGQPSPLFAFNTEEDIVPEDAFPLSPPEKALLTSLARLSRLHAKLREQTSLISSSHPSIICRAVSSAINAHHLGGFQRKILEVEKAILAEDSAYVGGYGIVPLSTIVGEFSPWTRRLEWLWDVTRFVLPENRTSSAHGCTGSALIDYLRTESQTGYLDLEEIALHLITVAESAWIRQLSTWLLYGNLPIFGKDDFFIQKDNSSQMDDSSSITNFVMQTSLLPKFVSLHTASSILFIGKTLNHITAKRKGATMGFDSGAPPVTLQGEHIAHLASLGSPISASKLSNAVDSIRLSLSQSVLSKLLPLPKILEILSVLHDFLLLGRGEFATALVSHADARLSERHRIPELLAGRVRAQTELEGLVVKDGDVVHALAHTWAELYSLQNEEDPVDESLDLARDLVRLSITDSKNRHTVATHSDEIGSDLVAELSDVSFEDLLFPTRTSISVEVRAPLDLFLSTSDIAVYSRIHSYLLGIRRAQIRINDLWKHSFLRKSYPSPWGPPRSNTPFGQSKLKLGRQRDNIRLSQMRPVWATSSAALFVLSEIGSFFQGEVVNGCWQHFREWIQGGLATATSSTSSRPETSASLKSRYSDSPIEGRVGIDQSSHSAPQRLDPETLTVAHHRYLFSLVQSLFLTDKPFTEALRSLLSLIDHFIALIIRLESVQKNMDLETDEGVVDALADYPREETELLEALRTARMEVEKGIRDVVARLRDIDDSRSGEGRKMLDLLKHARATPLADRKNGSGVNAQICQYLPRKTAGVDQLLMKLDFGHANGSLGTTAPVLGDSFDLE</sequence>
<keyword evidence="4 6" id="KW-0493">Microtubule</keyword>
<dbReference type="InterPro" id="IPR042241">
    <property type="entry name" value="GCP_C_sf"/>
</dbReference>
<dbReference type="GO" id="GO:0000930">
    <property type="term" value="C:gamma-tubulin complex"/>
    <property type="evidence" value="ECO:0007669"/>
    <property type="project" value="TreeGrafter"/>
</dbReference>
<dbReference type="GO" id="GO:0051321">
    <property type="term" value="P:meiotic cell cycle"/>
    <property type="evidence" value="ECO:0007669"/>
    <property type="project" value="TreeGrafter"/>
</dbReference>
<evidence type="ECO:0000259" key="9">
    <source>
        <dbReference type="Pfam" id="PF17681"/>
    </source>
</evidence>
<keyword evidence="5 6" id="KW-0206">Cytoskeleton</keyword>
<accession>B0XUT9</accession>
<dbReference type="EMBL" id="DS499595">
    <property type="protein sequence ID" value="EDP55079.1"/>
    <property type="molecule type" value="Genomic_DNA"/>
</dbReference>
<evidence type="ECO:0000256" key="3">
    <source>
        <dbReference type="ARBA" id="ARBA00022490"/>
    </source>
</evidence>
<name>B0XUT9_ASPFC</name>
<dbReference type="InterPro" id="IPR041470">
    <property type="entry name" value="GCP_N"/>
</dbReference>
<gene>
    <name evidence="10" type="ORF">AFUB_031400</name>
</gene>
<dbReference type="InterPro" id="IPR007259">
    <property type="entry name" value="GCP"/>
</dbReference>
<reference evidence="10 11" key="1">
    <citation type="journal article" date="2008" name="PLoS Genet.">
        <title>Genomic islands in the pathogenic filamentous fungus Aspergillus fumigatus.</title>
        <authorList>
            <person name="Fedorova N.D."/>
            <person name="Khaldi N."/>
            <person name="Joardar V.S."/>
            <person name="Maiti R."/>
            <person name="Amedeo P."/>
            <person name="Anderson M.J."/>
            <person name="Crabtree J."/>
            <person name="Silva J.C."/>
            <person name="Badger J.H."/>
            <person name="Albarraq A."/>
            <person name="Angiuoli S."/>
            <person name="Bussey H."/>
            <person name="Bowyer P."/>
            <person name="Cotty P.J."/>
            <person name="Dyer P.S."/>
            <person name="Egan A."/>
            <person name="Galens K."/>
            <person name="Fraser-Liggett C.M."/>
            <person name="Haas B.J."/>
            <person name="Inman J.M."/>
            <person name="Kent R."/>
            <person name="Lemieux S."/>
            <person name="Malavazi I."/>
            <person name="Orvis J."/>
            <person name="Roemer T."/>
            <person name="Ronning C.M."/>
            <person name="Sundaram J.P."/>
            <person name="Sutton G."/>
            <person name="Turner G."/>
            <person name="Venter J.C."/>
            <person name="White O.R."/>
            <person name="Whitty B.R."/>
            <person name="Youngman P."/>
            <person name="Wolfe K.H."/>
            <person name="Goldman G.H."/>
            <person name="Wortman J.R."/>
            <person name="Jiang B."/>
            <person name="Denning D.W."/>
            <person name="Nierman W.C."/>
        </authorList>
    </citation>
    <scope>NUCLEOTIDE SEQUENCE [LARGE SCALE GENOMIC DNA]</scope>
    <source>
        <strain evidence="11">CBS 144.89 / FGSC A1163 / CEA10</strain>
    </source>
</reference>
<feature type="domain" description="Gamma tubulin complex component C-terminal" evidence="8">
    <location>
        <begin position="347"/>
        <end position="805"/>
    </location>
</feature>
<dbReference type="Gene3D" id="1.20.120.1900">
    <property type="entry name" value="Gamma-tubulin complex, C-terminal domain"/>
    <property type="match status" value="1"/>
</dbReference>
<protein>
    <recommendedName>
        <fullName evidence="6">Spindle pole body component</fullName>
    </recommendedName>
</protein>
<dbReference type="GO" id="GO:0051225">
    <property type="term" value="P:spindle assembly"/>
    <property type="evidence" value="ECO:0007669"/>
    <property type="project" value="TreeGrafter"/>
</dbReference>
<dbReference type="PhylomeDB" id="B0XUT9"/>
<dbReference type="GO" id="GO:0044732">
    <property type="term" value="C:mitotic spindle pole body"/>
    <property type="evidence" value="ECO:0007669"/>
    <property type="project" value="TreeGrafter"/>
</dbReference>
<dbReference type="GO" id="GO:0000278">
    <property type="term" value="P:mitotic cell cycle"/>
    <property type="evidence" value="ECO:0007669"/>
    <property type="project" value="TreeGrafter"/>
</dbReference>
<evidence type="ECO:0000256" key="7">
    <source>
        <dbReference type="SAM" id="MobiDB-lite"/>
    </source>
</evidence>
<dbReference type="Pfam" id="PF04130">
    <property type="entry name" value="GCP_C_terminal"/>
    <property type="match status" value="1"/>
</dbReference>
<evidence type="ECO:0000256" key="2">
    <source>
        <dbReference type="ARBA" id="ARBA00010337"/>
    </source>
</evidence>
<dbReference type="Proteomes" id="UP000001699">
    <property type="component" value="Unassembled WGS sequence"/>
</dbReference>
<organism evidence="10 11">
    <name type="scientific">Aspergillus fumigatus (strain CBS 144.89 / FGSC A1163 / CEA10)</name>
    <name type="common">Neosartorya fumigata</name>
    <dbReference type="NCBI Taxonomy" id="451804"/>
    <lineage>
        <taxon>Eukaryota</taxon>
        <taxon>Fungi</taxon>
        <taxon>Dikarya</taxon>
        <taxon>Ascomycota</taxon>
        <taxon>Pezizomycotina</taxon>
        <taxon>Eurotiomycetes</taxon>
        <taxon>Eurotiomycetidae</taxon>
        <taxon>Eurotiales</taxon>
        <taxon>Aspergillaceae</taxon>
        <taxon>Aspergillus</taxon>
        <taxon>Aspergillus subgen. Fumigati</taxon>
    </lineage>
</organism>
<keyword evidence="3 6" id="KW-0963">Cytoplasm</keyword>
<evidence type="ECO:0000256" key="1">
    <source>
        <dbReference type="ARBA" id="ARBA00004267"/>
    </source>
</evidence>
<evidence type="ECO:0000256" key="6">
    <source>
        <dbReference type="RuleBase" id="RU363050"/>
    </source>
</evidence>
<dbReference type="PANTHER" id="PTHR19302">
    <property type="entry name" value="GAMMA TUBULIN COMPLEX PROTEIN"/>
    <property type="match status" value="1"/>
</dbReference>
<dbReference type="GO" id="GO:0043015">
    <property type="term" value="F:gamma-tubulin binding"/>
    <property type="evidence" value="ECO:0007669"/>
    <property type="project" value="InterPro"/>
</dbReference>
<evidence type="ECO:0000256" key="5">
    <source>
        <dbReference type="ARBA" id="ARBA00023212"/>
    </source>
</evidence>
<dbReference type="InterPro" id="IPR040457">
    <property type="entry name" value="GCP_C"/>
</dbReference>
<dbReference type="PANTHER" id="PTHR19302:SF27">
    <property type="entry name" value="GAMMA-TUBULIN COMPLEX COMPONENT 4"/>
    <property type="match status" value="1"/>
</dbReference>
<evidence type="ECO:0000313" key="10">
    <source>
        <dbReference type="EMBL" id="EDP55079.1"/>
    </source>
</evidence>
<dbReference type="GO" id="GO:0031122">
    <property type="term" value="P:cytoplasmic microtubule organization"/>
    <property type="evidence" value="ECO:0007669"/>
    <property type="project" value="TreeGrafter"/>
</dbReference>
<evidence type="ECO:0000313" key="11">
    <source>
        <dbReference type="Proteomes" id="UP000001699"/>
    </source>
</evidence>
<dbReference type="GO" id="GO:0007020">
    <property type="term" value="P:microtubule nucleation"/>
    <property type="evidence" value="ECO:0007669"/>
    <property type="project" value="InterPro"/>
</dbReference>
<evidence type="ECO:0000259" key="8">
    <source>
        <dbReference type="Pfam" id="PF04130"/>
    </source>
</evidence>